<evidence type="ECO:0000313" key="2">
    <source>
        <dbReference type="EMBL" id="BAM32463.1"/>
    </source>
</evidence>
<evidence type="ECO:0000313" key="5">
    <source>
        <dbReference type="Proteomes" id="UP000006036"/>
    </source>
</evidence>
<name>A0AAI8MMU3_9HELI</name>
<dbReference type="GO" id="GO:0016853">
    <property type="term" value="F:isomerase activity"/>
    <property type="evidence" value="ECO:0007669"/>
    <property type="project" value="UniProtKB-KW"/>
</dbReference>
<dbReference type="KEGG" id="hcb:HCBAA847_1229"/>
<dbReference type="EC" id="5.4.99.-" evidence="2"/>
<dbReference type="InterPro" id="IPR025714">
    <property type="entry name" value="Methyltranfer_dom"/>
</dbReference>
<dbReference type="GeneID" id="66539255"/>
<dbReference type="Gene3D" id="3.40.50.150">
    <property type="entry name" value="Vaccinia Virus protein VP39"/>
    <property type="match status" value="1"/>
</dbReference>
<dbReference type="Pfam" id="PF13847">
    <property type="entry name" value="Methyltransf_31"/>
    <property type="match status" value="1"/>
</dbReference>
<dbReference type="SUPFAM" id="SSF53335">
    <property type="entry name" value="S-adenosyl-L-methionine-dependent methyltransferases"/>
    <property type="match status" value="1"/>
</dbReference>
<dbReference type="EMBL" id="DS990392">
    <property type="protein sequence ID" value="EFR47006.1"/>
    <property type="molecule type" value="Genomic_DNA"/>
</dbReference>
<protein>
    <submittedName>
        <fullName evidence="3">Methyltransferase domain protein</fullName>
    </submittedName>
    <submittedName>
        <fullName evidence="2">SAM-dependent methyltransferase</fullName>
        <ecNumber evidence="2">5.4.99.-</ecNumber>
    </submittedName>
</protein>
<reference evidence="3" key="1">
    <citation type="submission" date="2008-08" db="EMBL/GenBank/DDBJ databases">
        <title>Annotation of Helicobacter cinaedi strain CCUG 18818.</title>
        <authorList>
            <consortium name="The Broad Institute Genome Sequencing Platform"/>
            <person name="Fox J.G."/>
            <person name="Shen Z."/>
            <person name="Charoenlap N."/>
            <person name="Schauer D.B."/>
            <person name="Ward D."/>
            <person name="Mehta T."/>
            <person name="Young S."/>
            <person name="Jaffe D."/>
            <person name="Gnerre S."/>
            <person name="Berlin A."/>
            <person name="Heiman D."/>
            <person name="Hepburn T."/>
            <person name="Shea T."/>
            <person name="Sykes S."/>
            <person name="Alvarado L."/>
            <person name="Kodira C."/>
            <person name="Borodovsky M."/>
            <person name="Lander E."/>
            <person name="Galagan J."/>
            <person name="Nusbaum C."/>
            <person name="Birren B."/>
        </authorList>
    </citation>
    <scope>NUCLEOTIDE SEQUENCE</scope>
    <source>
        <strain evidence="3">CCUG 18818</strain>
    </source>
</reference>
<dbReference type="GO" id="GO:0032259">
    <property type="term" value="P:methylation"/>
    <property type="evidence" value="ECO:0007669"/>
    <property type="project" value="UniProtKB-KW"/>
</dbReference>
<evidence type="ECO:0000259" key="1">
    <source>
        <dbReference type="Pfam" id="PF13847"/>
    </source>
</evidence>
<keyword evidence="2" id="KW-0808">Transferase</keyword>
<sequence length="219" mass="25363">MGKMRDIFTSLHKATQRDCLGRMMDSKVECMEIAKKFDKDFWDGDRRYGYGGYAYDGRQKAIADALISTYNLKENASILDIGCGKGFLLYELKKLLPKARVVGLDISSYAIANAKEEIKDSLFVYDAKDILPFGDNEFDLILSLGTLHNLPIFHLKTALQEMQRVGKEKFVMVEGYRNNQELFNLECWALTCESFFRPDEWIWLFGEFGYSGDYEFIYF</sequence>
<feature type="domain" description="Methyltransferase" evidence="1">
    <location>
        <begin position="73"/>
        <end position="186"/>
    </location>
</feature>
<proteinExistence type="predicted"/>
<evidence type="ECO:0000313" key="4">
    <source>
        <dbReference type="Proteomes" id="UP000005755"/>
    </source>
</evidence>
<dbReference type="Proteomes" id="UP000005755">
    <property type="component" value="Unassembled WGS sequence"/>
</dbReference>
<dbReference type="PANTHER" id="PTHR43861">
    <property type="entry name" value="TRANS-ACONITATE 2-METHYLTRANSFERASE-RELATED"/>
    <property type="match status" value="1"/>
</dbReference>
<reference evidence="4" key="4">
    <citation type="journal article" date="2014" name="Genome Announc.">
        <title>Draft genome sequences of six enterohepatic helicobacter species isolated from humans and one from rhesus macaques.</title>
        <authorList>
            <person name="Shen Z."/>
            <person name="Sheh A."/>
            <person name="Young S.K."/>
            <person name="Abouelliel A."/>
            <person name="Ward D.V."/>
            <person name="Earl A.M."/>
            <person name="Fox J.G."/>
        </authorList>
    </citation>
    <scope>NUCLEOTIDE SEQUENCE [LARGE SCALE GENOMIC DNA]</scope>
    <source>
        <strain evidence="4">CCUG 18818</strain>
    </source>
</reference>
<dbReference type="EMBL" id="AP012492">
    <property type="protein sequence ID" value="BAM32463.1"/>
    <property type="molecule type" value="Genomic_DNA"/>
</dbReference>
<reference evidence="2" key="3">
    <citation type="submission" date="2012-07" db="EMBL/GenBank/DDBJ databases">
        <authorList>
            <person name="Akiyama T."/>
            <person name="Takeshita N."/>
            <person name="Ohmagari N."/>
            <person name="Kirikae T."/>
        </authorList>
    </citation>
    <scope>NUCLEOTIDE SEQUENCE</scope>
    <source>
        <strain evidence="2">ATCC BAA-847</strain>
    </source>
</reference>
<organism evidence="2 5">
    <name type="scientific">Helicobacter cinaedi CCUG 18818 = ATCC BAA-847</name>
    <dbReference type="NCBI Taxonomy" id="537971"/>
    <lineage>
        <taxon>Bacteria</taxon>
        <taxon>Pseudomonadati</taxon>
        <taxon>Campylobacterota</taxon>
        <taxon>Epsilonproteobacteria</taxon>
        <taxon>Campylobacterales</taxon>
        <taxon>Helicobacteraceae</taxon>
        <taxon>Helicobacter</taxon>
    </lineage>
</organism>
<evidence type="ECO:0000313" key="3">
    <source>
        <dbReference type="EMBL" id="EFR47006.1"/>
    </source>
</evidence>
<keyword evidence="4" id="KW-1185">Reference proteome</keyword>
<dbReference type="CDD" id="cd02440">
    <property type="entry name" value="AdoMet_MTases"/>
    <property type="match status" value="1"/>
</dbReference>
<dbReference type="AlphaFoldDB" id="A0AAI8MMU3"/>
<accession>A0AAI8MMU3</accession>
<gene>
    <name evidence="2" type="ORF">HCBAA847_1229</name>
    <name evidence="3" type="ORF">HCCG_01554</name>
</gene>
<dbReference type="InterPro" id="IPR029063">
    <property type="entry name" value="SAM-dependent_MTases_sf"/>
</dbReference>
<reference evidence="2 5" key="2">
    <citation type="journal article" date="2012" name="J. Bacteriol.">
        <title>Complete Genome Sequence of Helicobacter cinaedi Type Strain ATCC BAA-847.</title>
        <authorList>
            <person name="Miyoshi-Akiyama T."/>
            <person name="Takeshita N."/>
            <person name="Ohmagari N."/>
            <person name="Kirikae T."/>
        </authorList>
    </citation>
    <scope>NUCLEOTIDE SEQUENCE [LARGE SCALE GENOMIC DNA]</scope>
    <source>
        <strain evidence="2 5">ATCC BAA-847</strain>
    </source>
</reference>
<dbReference type="Proteomes" id="UP000006036">
    <property type="component" value="Chromosome 1"/>
</dbReference>
<keyword evidence="2" id="KW-0489">Methyltransferase</keyword>
<dbReference type="GO" id="GO:0008168">
    <property type="term" value="F:methyltransferase activity"/>
    <property type="evidence" value="ECO:0007669"/>
    <property type="project" value="UniProtKB-KW"/>
</dbReference>
<keyword evidence="2" id="KW-0413">Isomerase</keyword>
<dbReference type="RefSeq" id="WP_002956888.1">
    <property type="nucleotide sequence ID" value="NC_020555.1"/>
</dbReference>